<evidence type="ECO:0000256" key="3">
    <source>
        <dbReference type="ARBA" id="ARBA00007658"/>
    </source>
</evidence>
<dbReference type="GO" id="GO:0005975">
    <property type="term" value="P:carbohydrate metabolic process"/>
    <property type="evidence" value="ECO:0007669"/>
    <property type="project" value="InterPro"/>
</dbReference>
<feature type="transmembrane region" description="Helical" evidence="12">
    <location>
        <begin position="1092"/>
        <end position="1114"/>
    </location>
</feature>
<evidence type="ECO:0000256" key="6">
    <source>
        <dbReference type="ARBA" id="ARBA00023157"/>
    </source>
</evidence>
<dbReference type="PROSITE" id="PS01013">
    <property type="entry name" value="OSBP"/>
    <property type="match status" value="1"/>
</dbReference>
<comment type="similarity">
    <text evidence="4 9">Belongs to the OSBP family.</text>
</comment>
<accession>A0A4T0KY28</accession>
<reference evidence="13 14" key="1">
    <citation type="submission" date="2019-03" db="EMBL/GenBank/DDBJ databases">
        <title>Sequencing 23 genomes of Wallemia ichthyophaga.</title>
        <authorList>
            <person name="Gostincar C."/>
        </authorList>
    </citation>
    <scope>NUCLEOTIDE SEQUENCE [LARGE SCALE GENOMIC DNA]</scope>
    <source>
        <strain evidence="13 14">EXF-8621</strain>
    </source>
</reference>
<dbReference type="EC" id="3.2.1.-" evidence="10"/>
<evidence type="ECO:0000256" key="4">
    <source>
        <dbReference type="ARBA" id="ARBA00008842"/>
    </source>
</evidence>
<keyword evidence="12" id="KW-0812">Transmembrane</keyword>
<keyword evidence="7" id="KW-0106">Calcium</keyword>
<keyword evidence="10" id="KW-0326">Glycosidase</keyword>
<feature type="transmembrane region" description="Helical" evidence="12">
    <location>
        <begin position="1135"/>
        <end position="1157"/>
    </location>
</feature>
<keyword evidence="7" id="KW-0479">Metal-binding</keyword>
<dbReference type="Proteomes" id="UP000306954">
    <property type="component" value="Unassembled WGS sequence"/>
</dbReference>
<dbReference type="InterPro" id="IPR001382">
    <property type="entry name" value="Glyco_hydro_47"/>
</dbReference>
<feature type="binding site" evidence="7">
    <location>
        <position position="980"/>
    </location>
    <ligand>
        <name>Ca(2+)</name>
        <dbReference type="ChEBI" id="CHEBI:29108"/>
    </ligand>
</feature>
<keyword evidence="5 10" id="KW-0378">Hydrolase</keyword>
<sequence>MIYIIPISRGSQQSSWSSFVKGLASWSGDLSSLTAPSFILSPTSLTEFPGVFPHLGISTITDVALISILVEFAAISSGKTPEERAKLVLRWFILTLKCQYATRNEKMGSEKKPLNPILGETFYGSWPDTNGRGKTDLTVEQVSHHPPITAFYINNEKAGVSLEGHSGQKTSFSAPSIIVKQVGHSVLSVKLEDGSVEDYLITLPRLKIDGILYGKPYIELTELSYIVGSNGTCVTIDYKGKGWLSGKAHSYKASLTKDSTSIANLEGQWTGTTKDTKGDLNIDAQIPKEEVTVKPLEEQQIPESRLVWKDVADGIRSGNYDKAGKAKSAIENDQRAKRKDEAAENKKHELKHFNHVDSDEIYAKLIKEVSSTLPTSEDAYKIKHKRHHGYDEDDKAVFFGYFVTFKRSKRTAAVPVDQRISYDKLSIEELDPRWMIFRARNPPTAITQLETPPNTNIKALNPSKQYPTPKDWKPAPSKPFGVVADVFYDNAKATADLSSLFYMTIPKVQTKFSRDTNNDETIYRQNVVKNAFLHAWNGYKANAYGFDEIHPISGRPFTSHSSKFRKSPFNGWGATIVDNLDTLLIMGLLDEYEEARQHVNQIDFNYSHNPIVSAYDLSGDGLMLSRAIELADILIIAYNTTSAMPLSVLNPNQPSREEDYTILAESGSMILEFAKLSMITGNHKYLNVANKAQDVLFSLRSTISGLLPTHVRLDEEITQTPRSGVFTLGGLSDSYYEYLIKMYRLINAQLSRYGKQYIKALDSINDKLIIEIPSNIERFADLTISGELTSLSIGKHDDDDEILPKWEHLSCFSGGMVALGSKILNRPQDMSLASKLTKSCFEMANSTITGLAPESAIFDLSEREVTKVVRTIPPTWPRPYRYISMSSVHLGRPEIIESIFVMYRLTGEDIWRERAWRLFTSWTRHTYSKYGFSAIEDVDSDRVHKVDNMESFVLAETLKYYYLIFSDPKEISLDDYVLSTEAHPFKLAKFTPHSSLKFAPINFVSSHITHIMVLLSKILPATSLKAVSATAVAVNALAASYCIPKKEDRLYDLVGSIGFLSSLGVSLCYPAIRAKLLGLPPVALPNPLHLSAQSLIATTFVAFWSARLGIFLCKRSFQSGTDSRFENITPYPGKFAVAFAGQAMWNIAAAWPVYAINAIPAHVAIPAMGVVEMAGVAVMLSSLYMEHVADAQKTRWRNEKTDGKHKEPFIKSGLWAYSRHPNYAAEVSTWIGVSLLTMRTLASVPSVYPAYFGAVAFASPLFEYLLIRYVSGVSMQEKISDEKFAKADENTLNAWKEYKEKVPVFFPTGRHL</sequence>
<dbReference type="Gene3D" id="6.10.250.1430">
    <property type="match status" value="1"/>
</dbReference>
<dbReference type="PANTHER" id="PTHR11742">
    <property type="entry name" value="MANNOSYL-OLIGOSACCHARIDE ALPHA-1,2-MANNOSIDASE-RELATED"/>
    <property type="match status" value="1"/>
</dbReference>
<dbReference type="Pfam" id="PF01532">
    <property type="entry name" value="Glyco_hydro_47"/>
    <property type="match status" value="1"/>
</dbReference>
<feature type="compositionally biased region" description="Polar residues" evidence="11">
    <location>
        <begin position="450"/>
        <end position="466"/>
    </location>
</feature>
<dbReference type="PROSITE" id="PS50244">
    <property type="entry name" value="S5A_REDUCTASE"/>
    <property type="match status" value="1"/>
</dbReference>
<comment type="pathway">
    <text evidence="2">Protein modification; protein glycosylation.</text>
</comment>
<dbReference type="InterPro" id="IPR010721">
    <property type="entry name" value="UstE-like"/>
</dbReference>
<dbReference type="GO" id="GO:0036503">
    <property type="term" value="P:ERAD pathway"/>
    <property type="evidence" value="ECO:0007669"/>
    <property type="project" value="UniProtKB-ARBA"/>
</dbReference>
<dbReference type="GO" id="GO:0005783">
    <property type="term" value="C:endoplasmic reticulum"/>
    <property type="evidence" value="ECO:0007669"/>
    <property type="project" value="TreeGrafter"/>
</dbReference>
<dbReference type="SUPFAM" id="SSF48225">
    <property type="entry name" value="Seven-hairpin glycosidases"/>
    <property type="match status" value="1"/>
</dbReference>
<keyword evidence="12" id="KW-0472">Membrane</keyword>
<keyword evidence="12" id="KW-1133">Transmembrane helix</keyword>
<dbReference type="GO" id="GO:0004571">
    <property type="term" value="F:mannosyl-oligosaccharide 1,2-alpha-mannosidase activity"/>
    <property type="evidence" value="ECO:0007669"/>
    <property type="project" value="InterPro"/>
</dbReference>
<dbReference type="InterPro" id="IPR050749">
    <property type="entry name" value="Glycosyl_Hydrolase_47"/>
</dbReference>
<evidence type="ECO:0000256" key="12">
    <source>
        <dbReference type="SAM" id="Phobius"/>
    </source>
</evidence>
<dbReference type="Pfam" id="PF06966">
    <property type="entry name" value="DUF1295"/>
    <property type="match status" value="1"/>
</dbReference>
<dbReference type="InterPro" id="IPR012341">
    <property type="entry name" value="6hp_glycosidase-like_sf"/>
</dbReference>
<dbReference type="Gene3D" id="3.30.70.3490">
    <property type="match status" value="1"/>
</dbReference>
<name>A0A4T0KY28_WALIC</name>
<comment type="similarity">
    <text evidence="3 10">Belongs to the glycosyl hydrolase 47 family.</text>
</comment>
<comment type="caution">
    <text evidence="13">The sequence shown here is derived from an EMBL/GenBank/DDBJ whole genome shotgun (WGS) entry which is preliminary data.</text>
</comment>
<feature type="region of interest" description="Disordered" evidence="11">
    <location>
        <begin position="450"/>
        <end position="472"/>
    </location>
</feature>
<evidence type="ECO:0000256" key="7">
    <source>
        <dbReference type="PIRSR" id="PIRSR601382-2"/>
    </source>
</evidence>
<dbReference type="GO" id="GO:0005509">
    <property type="term" value="F:calcium ion binding"/>
    <property type="evidence" value="ECO:0007669"/>
    <property type="project" value="InterPro"/>
</dbReference>
<feature type="disulfide bond" evidence="8">
    <location>
        <begin position="811"/>
        <end position="840"/>
    </location>
</feature>
<feature type="transmembrane region" description="Helical" evidence="12">
    <location>
        <begin position="1050"/>
        <end position="1072"/>
    </location>
</feature>
<evidence type="ECO:0000256" key="2">
    <source>
        <dbReference type="ARBA" id="ARBA00004922"/>
    </source>
</evidence>
<dbReference type="Gene3D" id="1.10.287.2720">
    <property type="match status" value="1"/>
</dbReference>
<dbReference type="InterPro" id="IPR018494">
    <property type="entry name" value="Oxysterol-bd_CS"/>
</dbReference>
<dbReference type="SUPFAM" id="SSF144000">
    <property type="entry name" value="Oxysterol-binding protein-like"/>
    <property type="match status" value="1"/>
</dbReference>
<dbReference type="Pfam" id="PF01237">
    <property type="entry name" value="Oxysterol_BP"/>
    <property type="match status" value="1"/>
</dbReference>
<dbReference type="PANTHER" id="PTHR11742:SF103">
    <property type="entry name" value="ENDOPLASMIC RETICULUM MANNOSIDASE MNL2-RELATED"/>
    <property type="match status" value="1"/>
</dbReference>
<evidence type="ECO:0000256" key="11">
    <source>
        <dbReference type="SAM" id="MobiDB-lite"/>
    </source>
</evidence>
<feature type="transmembrane region" description="Helical" evidence="12">
    <location>
        <begin position="1026"/>
        <end position="1043"/>
    </location>
</feature>
<evidence type="ECO:0000256" key="5">
    <source>
        <dbReference type="ARBA" id="ARBA00022801"/>
    </source>
</evidence>
<organism evidence="13 14">
    <name type="scientific">Wallemia ichthyophaga</name>
    <dbReference type="NCBI Taxonomy" id="245174"/>
    <lineage>
        <taxon>Eukaryota</taxon>
        <taxon>Fungi</taxon>
        <taxon>Dikarya</taxon>
        <taxon>Basidiomycota</taxon>
        <taxon>Wallemiomycotina</taxon>
        <taxon>Wallemiomycetes</taxon>
        <taxon>Wallemiales</taxon>
        <taxon>Wallemiaceae</taxon>
        <taxon>Wallemia</taxon>
    </lineage>
</organism>
<protein>
    <recommendedName>
        <fullName evidence="10">alpha-1,2-Mannosidase</fullName>
        <ecNumber evidence="10">3.2.1.-</ecNumber>
    </recommendedName>
</protein>
<dbReference type="Gene3D" id="1.50.10.10">
    <property type="match status" value="1"/>
</dbReference>
<dbReference type="GO" id="GO:0008289">
    <property type="term" value="F:lipid binding"/>
    <property type="evidence" value="ECO:0007669"/>
    <property type="project" value="InterPro"/>
</dbReference>
<dbReference type="PRINTS" id="PR00747">
    <property type="entry name" value="GLYHDRLASE47"/>
</dbReference>
<keyword evidence="6 8" id="KW-1015">Disulfide bond</keyword>
<dbReference type="Gene3D" id="2.40.160.120">
    <property type="match status" value="1"/>
</dbReference>
<dbReference type="InterPro" id="IPR000648">
    <property type="entry name" value="Oxysterol-bd"/>
</dbReference>
<evidence type="ECO:0000256" key="8">
    <source>
        <dbReference type="PIRSR" id="PIRSR601382-3"/>
    </source>
</evidence>
<dbReference type="InterPro" id="IPR037239">
    <property type="entry name" value="OSBP_sf"/>
</dbReference>
<dbReference type="InterPro" id="IPR036026">
    <property type="entry name" value="Seven-hairpin_glycosidases"/>
</dbReference>
<comment type="cofactor">
    <cofactor evidence="1 7">
        <name>Ca(2+)</name>
        <dbReference type="ChEBI" id="CHEBI:29108"/>
    </cofactor>
</comment>
<proteinExistence type="inferred from homology"/>
<evidence type="ECO:0000313" key="14">
    <source>
        <dbReference type="Proteomes" id="UP000306954"/>
    </source>
</evidence>
<evidence type="ECO:0000313" key="13">
    <source>
        <dbReference type="EMBL" id="TIB13209.1"/>
    </source>
</evidence>
<dbReference type="GO" id="GO:0016020">
    <property type="term" value="C:membrane"/>
    <property type="evidence" value="ECO:0007669"/>
    <property type="project" value="InterPro"/>
</dbReference>
<evidence type="ECO:0000256" key="1">
    <source>
        <dbReference type="ARBA" id="ARBA00001913"/>
    </source>
</evidence>
<dbReference type="EMBL" id="SPOF01000015">
    <property type="protein sequence ID" value="TIB13209.1"/>
    <property type="molecule type" value="Genomic_DNA"/>
</dbReference>
<gene>
    <name evidence="13" type="ORF">E3P90_01693</name>
</gene>
<evidence type="ECO:0000256" key="9">
    <source>
        <dbReference type="RuleBase" id="RU003844"/>
    </source>
</evidence>
<evidence type="ECO:0000256" key="10">
    <source>
        <dbReference type="RuleBase" id="RU361193"/>
    </source>
</evidence>
<feature type="transmembrane region" description="Helical" evidence="12">
    <location>
        <begin position="1163"/>
        <end position="1185"/>
    </location>
</feature>
<dbReference type="Gene3D" id="1.20.120.1630">
    <property type="match status" value="1"/>
</dbReference>